<protein>
    <submittedName>
        <fullName evidence="2">Uncharacterized protein</fullName>
    </submittedName>
</protein>
<evidence type="ECO:0000256" key="1">
    <source>
        <dbReference type="SAM" id="Phobius"/>
    </source>
</evidence>
<sequence>MTIKRTLTLRNLLILFCIAMLVLIVLKGIDINRKMAWVDEAGRYYDQNDLLRAEEGYQKAAGNKSIHYKEALIAERLRELEPITLMKQTLTQLDQRAERTGSGQDFTGFLQVYNELLSAKSKFMGTNDRFTPYYAKISASLGISDNMTSYFQQFKALFYNQLEERLAKGQTDEAMPKWNLLAIPDDFYGGTAEKTKQLNAKFKDFDEKLLAKLAGDGKFQDLLNLSQSFISQYEGRKMKAPWVKSKTEELARIILEKDVDGDQPANYAVHAKAYESYAKSTGIKSGLLSEIDRQIRKWLTSAQRKIKNNDYEGAIAIYEALSSFQDTSEELKKAKLAWTVHDPLRLLQQTDGTKNYSHVSGGGNRFGGSAYAIGSDDDNAVYLAIMNEDESVQLVSTHDFPSGVSIRQISIEKSLSTKTVPVILVEGESASRQALYAAFEVHDGSMTPLFLFDADGYEVQADKSLLVTRPDGVQGDGGTSQQAIYMRQGDSYQFMGYQKDYTDISVNDLLGHSNEKVRFTCYIVYGGEGDALAQMGDSYVKLHGNYTFSDGMNVTVTGLFSQFEDVYPGGDQLGEMVTVPVFDVENME</sequence>
<comment type="caution">
    <text evidence="2">The sequence shown here is derived from an EMBL/GenBank/DDBJ whole genome shotgun (WGS) entry which is preliminary data.</text>
</comment>
<keyword evidence="1" id="KW-0812">Transmembrane</keyword>
<keyword evidence="3" id="KW-1185">Reference proteome</keyword>
<proteinExistence type="predicted"/>
<feature type="transmembrane region" description="Helical" evidence="1">
    <location>
        <begin position="12"/>
        <end position="29"/>
    </location>
</feature>
<evidence type="ECO:0000313" key="2">
    <source>
        <dbReference type="EMBL" id="MED5020876.1"/>
    </source>
</evidence>
<accession>A0ABU6Q2S9</accession>
<dbReference type="RefSeq" id="WP_328282297.1">
    <property type="nucleotide sequence ID" value="NZ_JARTLD010000082.1"/>
</dbReference>
<organism evidence="2 3">
    <name type="scientific">Paenibacillus chibensis</name>
    <dbReference type="NCBI Taxonomy" id="59846"/>
    <lineage>
        <taxon>Bacteria</taxon>
        <taxon>Bacillati</taxon>
        <taxon>Bacillota</taxon>
        <taxon>Bacilli</taxon>
        <taxon>Bacillales</taxon>
        <taxon>Paenibacillaceae</taxon>
        <taxon>Paenibacillus</taxon>
    </lineage>
</organism>
<evidence type="ECO:0000313" key="3">
    <source>
        <dbReference type="Proteomes" id="UP001343257"/>
    </source>
</evidence>
<keyword evidence="1" id="KW-0472">Membrane</keyword>
<reference evidence="2 3" key="1">
    <citation type="submission" date="2023-03" db="EMBL/GenBank/DDBJ databases">
        <title>Bacillus Genome Sequencing.</title>
        <authorList>
            <person name="Dunlap C."/>
        </authorList>
    </citation>
    <scope>NUCLEOTIDE SEQUENCE [LARGE SCALE GENOMIC DNA]</scope>
    <source>
        <strain evidence="2 3">NRS-52</strain>
    </source>
</reference>
<dbReference type="Proteomes" id="UP001343257">
    <property type="component" value="Unassembled WGS sequence"/>
</dbReference>
<gene>
    <name evidence="2" type="ORF">P9847_26795</name>
</gene>
<name>A0ABU6Q2S9_9BACL</name>
<dbReference type="EMBL" id="JARTLD010000082">
    <property type="protein sequence ID" value="MED5020876.1"/>
    <property type="molecule type" value="Genomic_DNA"/>
</dbReference>
<keyword evidence="1" id="KW-1133">Transmembrane helix</keyword>